<name>A0A165PZD4_9APHY</name>
<protein>
    <submittedName>
        <fullName evidence="1">Uncharacterized protein</fullName>
    </submittedName>
</protein>
<gene>
    <name evidence="1" type="ORF">DAEQUDRAFT_738501</name>
</gene>
<proteinExistence type="predicted"/>
<dbReference type="AlphaFoldDB" id="A0A165PZD4"/>
<reference evidence="1 2" key="1">
    <citation type="journal article" date="2016" name="Mol. Biol. Evol.">
        <title>Comparative Genomics of Early-Diverging Mushroom-Forming Fungi Provides Insights into the Origins of Lignocellulose Decay Capabilities.</title>
        <authorList>
            <person name="Nagy L.G."/>
            <person name="Riley R."/>
            <person name="Tritt A."/>
            <person name="Adam C."/>
            <person name="Daum C."/>
            <person name="Floudas D."/>
            <person name="Sun H."/>
            <person name="Yadav J.S."/>
            <person name="Pangilinan J."/>
            <person name="Larsson K.H."/>
            <person name="Matsuura K."/>
            <person name="Barry K."/>
            <person name="Labutti K."/>
            <person name="Kuo R."/>
            <person name="Ohm R.A."/>
            <person name="Bhattacharya S.S."/>
            <person name="Shirouzu T."/>
            <person name="Yoshinaga Y."/>
            <person name="Martin F.M."/>
            <person name="Grigoriev I.V."/>
            <person name="Hibbett D.S."/>
        </authorList>
    </citation>
    <scope>NUCLEOTIDE SEQUENCE [LARGE SCALE GENOMIC DNA]</scope>
    <source>
        <strain evidence="1 2">L-15889</strain>
    </source>
</reference>
<evidence type="ECO:0000313" key="2">
    <source>
        <dbReference type="Proteomes" id="UP000076727"/>
    </source>
</evidence>
<evidence type="ECO:0000313" key="1">
    <source>
        <dbReference type="EMBL" id="KZT68810.1"/>
    </source>
</evidence>
<sequence length="175" mass="19110">MCGVAVHESSFCLLPLLVPYPSACESYPSANFSRANQLFFSTAFVGRDKQRDQGESSYTELAAICKCCFFDGSGFGLNTLESAPLALETRSVVTAVTDVLCHFRVPTTLDATEDAAGAPEARLSGLLERPERLRDLTIGPEPQIAPNLLYNIDQRDCLGTFVAFEGDWFTALQKE</sequence>
<keyword evidence="2" id="KW-1185">Reference proteome</keyword>
<dbReference type="EMBL" id="KV429063">
    <property type="protein sequence ID" value="KZT68810.1"/>
    <property type="molecule type" value="Genomic_DNA"/>
</dbReference>
<dbReference type="Proteomes" id="UP000076727">
    <property type="component" value="Unassembled WGS sequence"/>
</dbReference>
<organism evidence="1 2">
    <name type="scientific">Daedalea quercina L-15889</name>
    <dbReference type="NCBI Taxonomy" id="1314783"/>
    <lineage>
        <taxon>Eukaryota</taxon>
        <taxon>Fungi</taxon>
        <taxon>Dikarya</taxon>
        <taxon>Basidiomycota</taxon>
        <taxon>Agaricomycotina</taxon>
        <taxon>Agaricomycetes</taxon>
        <taxon>Polyporales</taxon>
        <taxon>Fomitopsis</taxon>
    </lineage>
</organism>
<accession>A0A165PZD4</accession>